<protein>
    <submittedName>
        <fullName evidence="4">Mannuronan epimerase</fullName>
    </submittedName>
</protein>
<dbReference type="PANTHER" id="PTHR38340">
    <property type="entry name" value="S-LAYER PROTEIN"/>
    <property type="match status" value="1"/>
</dbReference>
<dbReference type="Pfam" id="PF00353">
    <property type="entry name" value="HemolysinCabind"/>
    <property type="match status" value="1"/>
</dbReference>
<dbReference type="SUPFAM" id="SSF51120">
    <property type="entry name" value="beta-Roll"/>
    <property type="match status" value="1"/>
</dbReference>
<name>A0A6H9RTL1_9PSED</name>
<dbReference type="PRINTS" id="PR00313">
    <property type="entry name" value="CABNDNGRPT"/>
</dbReference>
<reference evidence="4 5" key="1">
    <citation type="submission" date="2019-09" db="EMBL/GenBank/DDBJ databases">
        <title>Draft genome sequences of 48 bacterial type strains from the CCUG.</title>
        <authorList>
            <person name="Tunovic T."/>
            <person name="Pineiro-Iglesias B."/>
            <person name="Unosson C."/>
            <person name="Inganas E."/>
            <person name="Ohlen M."/>
            <person name="Cardew S."/>
            <person name="Jensie-Markopoulos S."/>
            <person name="Salva-Serra F."/>
            <person name="Jaen-Luchoro D."/>
            <person name="Karlsson R."/>
            <person name="Svensson-Stadler L."/>
            <person name="Chun J."/>
            <person name="Moore E."/>
        </authorList>
    </citation>
    <scope>NUCLEOTIDE SEQUENCE [LARGE SCALE GENOMIC DNA]</scope>
    <source>
        <strain evidence="4 5">CCUG 51524</strain>
    </source>
</reference>
<evidence type="ECO:0000256" key="3">
    <source>
        <dbReference type="ARBA" id="ARBA00022837"/>
    </source>
</evidence>
<evidence type="ECO:0000313" key="4">
    <source>
        <dbReference type="EMBL" id="KAB0541660.1"/>
    </source>
</evidence>
<keyword evidence="2" id="KW-0964">Secreted</keyword>
<dbReference type="InterPro" id="IPR001343">
    <property type="entry name" value="Hemolysn_Ca-bd"/>
</dbReference>
<proteinExistence type="predicted"/>
<comment type="caution">
    <text evidence="4">The sequence shown here is derived from an EMBL/GenBank/DDBJ whole genome shotgun (WGS) entry which is preliminary data.</text>
</comment>
<organism evidence="4 5">
    <name type="scientific">Pseudomonas palleroniana</name>
    <dbReference type="NCBI Taxonomy" id="191390"/>
    <lineage>
        <taxon>Bacteria</taxon>
        <taxon>Pseudomonadati</taxon>
        <taxon>Pseudomonadota</taxon>
        <taxon>Gammaproteobacteria</taxon>
        <taxon>Pseudomonadales</taxon>
        <taxon>Pseudomonadaceae</taxon>
        <taxon>Pseudomonas</taxon>
    </lineage>
</organism>
<dbReference type="EMBL" id="VZPQ01000651">
    <property type="protein sequence ID" value="KAB0541660.1"/>
    <property type="molecule type" value="Genomic_DNA"/>
</dbReference>
<evidence type="ECO:0000256" key="2">
    <source>
        <dbReference type="ARBA" id="ARBA00022525"/>
    </source>
</evidence>
<feature type="non-terminal residue" evidence="4">
    <location>
        <position position="1"/>
    </location>
</feature>
<accession>A0A6H9RTL1</accession>
<dbReference type="Gene3D" id="2.150.10.10">
    <property type="entry name" value="Serralysin-like metalloprotease, C-terminal"/>
    <property type="match status" value="1"/>
</dbReference>
<dbReference type="InterPro" id="IPR011049">
    <property type="entry name" value="Serralysin-like_metalloprot_C"/>
</dbReference>
<feature type="non-terminal residue" evidence="4">
    <location>
        <position position="152"/>
    </location>
</feature>
<keyword evidence="3" id="KW-0106">Calcium</keyword>
<evidence type="ECO:0000256" key="1">
    <source>
        <dbReference type="ARBA" id="ARBA00004613"/>
    </source>
</evidence>
<gene>
    <name evidence="4" type="ORF">F7R03_31475</name>
</gene>
<dbReference type="PROSITE" id="PS00330">
    <property type="entry name" value="HEMOLYSIN_CALCIUM"/>
    <property type="match status" value="2"/>
</dbReference>
<dbReference type="InterPro" id="IPR050557">
    <property type="entry name" value="RTX_toxin/Mannuronan_C5-epim"/>
</dbReference>
<dbReference type="Proteomes" id="UP000423257">
    <property type="component" value="Unassembled WGS sequence"/>
</dbReference>
<evidence type="ECO:0000313" key="5">
    <source>
        <dbReference type="Proteomes" id="UP000423257"/>
    </source>
</evidence>
<dbReference type="GO" id="GO:0005615">
    <property type="term" value="C:extracellular space"/>
    <property type="evidence" value="ECO:0007669"/>
    <property type="project" value="InterPro"/>
</dbReference>
<dbReference type="PANTHER" id="PTHR38340:SF1">
    <property type="entry name" value="S-LAYER PROTEIN"/>
    <property type="match status" value="1"/>
</dbReference>
<dbReference type="InterPro" id="IPR018511">
    <property type="entry name" value="Hemolysin-typ_Ca-bd_CS"/>
</dbReference>
<dbReference type="RefSeq" id="WP_428842801.1">
    <property type="nucleotide sequence ID" value="NZ_VZPQ01000651.1"/>
</dbReference>
<sequence length="152" mass="15173">GNNVLDGRDGIDTASFERALSSVTVNLSTSAQQNTVGSGLDTLKFIENLKGSAYADTLSGNSAANVLDGGAGNDTLVGGSGDDRLIGGAGTDNLTGGTGADTYAFGALSDMGVGALRDVINGFKSAEFDKLDLTGLDANPLTATVDAFTFIG</sequence>
<comment type="subcellular location">
    <subcellularLocation>
        <location evidence="1">Secreted</location>
    </subcellularLocation>
</comment>
<dbReference type="AlphaFoldDB" id="A0A6H9RTL1"/>
<dbReference type="GO" id="GO:0005509">
    <property type="term" value="F:calcium ion binding"/>
    <property type="evidence" value="ECO:0007669"/>
    <property type="project" value="InterPro"/>
</dbReference>